<evidence type="ECO:0000313" key="3">
    <source>
        <dbReference type="Proteomes" id="UP001187192"/>
    </source>
</evidence>
<sequence length="90" mass="10283">MLAATSPELRCNPTGPRRSPLPHRMQPTHDLSFAASLPSTPQSLQSHRSWRSEEKGNLSSVAGFKAWRGRKSALRRWRFLGMAWKRRTGR</sequence>
<evidence type="ECO:0000313" key="2">
    <source>
        <dbReference type="EMBL" id="GMN22444.1"/>
    </source>
</evidence>
<dbReference type="Proteomes" id="UP001187192">
    <property type="component" value="Unassembled WGS sequence"/>
</dbReference>
<comment type="caution">
    <text evidence="2">The sequence shown here is derived from an EMBL/GenBank/DDBJ whole genome shotgun (WGS) entry which is preliminary data.</text>
</comment>
<feature type="region of interest" description="Disordered" evidence="1">
    <location>
        <begin position="33"/>
        <end position="52"/>
    </location>
</feature>
<evidence type="ECO:0000256" key="1">
    <source>
        <dbReference type="SAM" id="MobiDB-lite"/>
    </source>
</evidence>
<proteinExistence type="predicted"/>
<feature type="compositionally biased region" description="Polar residues" evidence="1">
    <location>
        <begin position="37"/>
        <end position="47"/>
    </location>
</feature>
<organism evidence="2 3">
    <name type="scientific">Ficus carica</name>
    <name type="common">Common fig</name>
    <dbReference type="NCBI Taxonomy" id="3494"/>
    <lineage>
        <taxon>Eukaryota</taxon>
        <taxon>Viridiplantae</taxon>
        <taxon>Streptophyta</taxon>
        <taxon>Embryophyta</taxon>
        <taxon>Tracheophyta</taxon>
        <taxon>Spermatophyta</taxon>
        <taxon>Magnoliopsida</taxon>
        <taxon>eudicotyledons</taxon>
        <taxon>Gunneridae</taxon>
        <taxon>Pentapetalae</taxon>
        <taxon>rosids</taxon>
        <taxon>fabids</taxon>
        <taxon>Rosales</taxon>
        <taxon>Moraceae</taxon>
        <taxon>Ficeae</taxon>
        <taxon>Ficus</taxon>
    </lineage>
</organism>
<name>A0AA87YZ60_FICCA</name>
<reference evidence="2" key="1">
    <citation type="submission" date="2023-07" db="EMBL/GenBank/DDBJ databases">
        <title>draft genome sequence of fig (Ficus carica).</title>
        <authorList>
            <person name="Takahashi T."/>
            <person name="Nishimura K."/>
        </authorList>
    </citation>
    <scope>NUCLEOTIDE SEQUENCE</scope>
</reference>
<keyword evidence="3" id="KW-1185">Reference proteome</keyword>
<feature type="region of interest" description="Disordered" evidence="1">
    <location>
        <begin position="1"/>
        <end position="27"/>
    </location>
</feature>
<gene>
    <name evidence="2" type="ORF">TIFTF001_040253</name>
</gene>
<protein>
    <submittedName>
        <fullName evidence="2">Uncharacterized protein</fullName>
    </submittedName>
</protein>
<dbReference type="AlphaFoldDB" id="A0AA87YZ60"/>
<dbReference type="EMBL" id="BTGU01001386">
    <property type="protein sequence ID" value="GMN22444.1"/>
    <property type="molecule type" value="Genomic_DNA"/>
</dbReference>
<accession>A0AA87YZ60</accession>